<evidence type="ECO:0000256" key="1">
    <source>
        <dbReference type="SAM" id="SignalP"/>
    </source>
</evidence>
<comment type="caution">
    <text evidence="2">The sequence shown here is derived from an EMBL/GenBank/DDBJ whole genome shotgun (WGS) entry which is preliminary data.</text>
</comment>
<keyword evidence="3" id="KW-1185">Reference proteome</keyword>
<proteinExistence type="predicted"/>
<reference evidence="2 3" key="1">
    <citation type="submission" date="2022-10" db="EMBL/GenBank/DDBJ databases">
        <title>Sinirhodobacter sp. nov., isolated from ocean surface sediments.</title>
        <authorList>
            <person name="He W."/>
            <person name="Wang L."/>
            <person name="Zhang D.-F."/>
        </authorList>
    </citation>
    <scope>NUCLEOTIDE SEQUENCE [LARGE SCALE GENOMIC DNA]</scope>
    <source>
        <strain evidence="2 3">WL0115</strain>
    </source>
</reference>
<sequence>MFARRFPAGALVRRALWAGALLLAACVEQTGGVRAVSKVAVAGGAVTLSAPYGFCVDPRSTREGATGSFVLFGNCAAISGNPQAPKPPARALLSASVGLQSPQPVAENFAQIEAFFRSEAGRAALARSGKAADVEILSARVRDKALIMKLRDRSASRGTPVAETYWRAVTGAGGRITALSVMPLAQSGLGDDEQLALLRDFVARTKSAN</sequence>
<keyword evidence="1" id="KW-0732">Signal</keyword>
<feature type="signal peptide" evidence="1">
    <location>
        <begin position="1"/>
        <end position="24"/>
    </location>
</feature>
<dbReference type="RefSeq" id="WP_263846703.1">
    <property type="nucleotide sequence ID" value="NZ_JAOWKW010000001.1"/>
</dbReference>
<evidence type="ECO:0008006" key="4">
    <source>
        <dbReference type="Google" id="ProtNLM"/>
    </source>
</evidence>
<evidence type="ECO:0000313" key="3">
    <source>
        <dbReference type="Proteomes" id="UP001526166"/>
    </source>
</evidence>
<dbReference type="PROSITE" id="PS51257">
    <property type="entry name" value="PROKAR_LIPOPROTEIN"/>
    <property type="match status" value="1"/>
</dbReference>
<accession>A0ABT2ZVE5</accession>
<gene>
    <name evidence="2" type="ORF">OE699_00215</name>
</gene>
<evidence type="ECO:0000313" key="2">
    <source>
        <dbReference type="EMBL" id="MCV2877260.1"/>
    </source>
</evidence>
<dbReference type="Proteomes" id="UP001526166">
    <property type="component" value="Unassembled WGS sequence"/>
</dbReference>
<name>A0ABT2ZVE5_9RHOB</name>
<organism evidence="2 3">
    <name type="scientific">Sedimentimonas flavescens</name>
    <dbReference type="NCBI Taxonomy" id="2851012"/>
    <lineage>
        <taxon>Bacteria</taxon>
        <taxon>Pseudomonadati</taxon>
        <taxon>Pseudomonadota</taxon>
        <taxon>Alphaproteobacteria</taxon>
        <taxon>Rhodobacterales</taxon>
        <taxon>Rhodobacter group</taxon>
        <taxon>Sedimentimonas</taxon>
    </lineage>
</organism>
<protein>
    <recommendedName>
        <fullName evidence="4">DUF1795 domain-containing protein</fullName>
    </recommendedName>
</protein>
<feature type="chain" id="PRO_5045760141" description="DUF1795 domain-containing protein" evidence="1">
    <location>
        <begin position="25"/>
        <end position="209"/>
    </location>
</feature>
<dbReference type="EMBL" id="JAOWKW010000001">
    <property type="protein sequence ID" value="MCV2877260.1"/>
    <property type="molecule type" value="Genomic_DNA"/>
</dbReference>